<keyword evidence="1" id="KW-0175">Coiled coil</keyword>
<protein>
    <submittedName>
        <fullName evidence="2">Family 3 glycosyl transferase domain-containing protein</fullName>
    </submittedName>
</protein>
<accession>A0A482MGY1</accession>
<reference evidence="3" key="1">
    <citation type="submission" date="2019-03" db="EMBL/GenBank/DDBJ databases">
        <title>Complete Genome Sequence of Serratia marcescens Myophage MTx.</title>
        <authorList>
            <person name="Graham K."/>
            <person name="Freeman M."/>
            <person name="Newkirk H."/>
            <person name="Liu M."/>
            <person name="Ramsey J."/>
            <person name="Cahill J."/>
        </authorList>
    </citation>
    <scope>NUCLEOTIDE SEQUENCE [LARGE SCALE GENOMIC DNA]</scope>
</reference>
<name>A0A482MGY1_9CAUD</name>
<evidence type="ECO:0000256" key="1">
    <source>
        <dbReference type="SAM" id="Coils"/>
    </source>
</evidence>
<evidence type="ECO:0000313" key="2">
    <source>
        <dbReference type="EMBL" id="QBQ72393.1"/>
    </source>
</evidence>
<keyword evidence="3" id="KW-1185">Reference proteome</keyword>
<organism evidence="2 3">
    <name type="scientific">Serratia phage MTx</name>
    <dbReference type="NCBI Taxonomy" id="2557553"/>
    <lineage>
        <taxon>Viruses</taxon>
        <taxon>Duplodnaviria</taxon>
        <taxon>Heunggongvirae</taxon>
        <taxon>Uroviricota</taxon>
        <taxon>Caudoviricetes</taxon>
        <taxon>Lindbergviridae</taxon>
        <taxon>Myosmarvirus</taxon>
        <taxon>Myosmarvirus MTx</taxon>
    </lineage>
</organism>
<dbReference type="Proteomes" id="UP000309130">
    <property type="component" value="Segment"/>
</dbReference>
<dbReference type="EMBL" id="MK618717">
    <property type="protein sequence ID" value="QBQ72393.1"/>
    <property type="molecule type" value="Genomic_DNA"/>
</dbReference>
<sequence length="166" mass="18936">MNNGWATQRDTYMSGVIKATEAIDLLLERIRILNVLSERNGKDIYRVRIRNANKALNDAKEERERLQKLITEGDAVARANEVIADGERELDLCRRISEAKQITVAPGLLPEFNASELMTLAAALTTFMKDIEVLNHDDSRDMYNAHRRNIEALINKFEDYANSRGM</sequence>
<dbReference type="GO" id="GO:0016740">
    <property type="term" value="F:transferase activity"/>
    <property type="evidence" value="ECO:0007669"/>
    <property type="project" value="UniProtKB-KW"/>
</dbReference>
<feature type="coiled-coil region" evidence="1">
    <location>
        <begin position="42"/>
        <end position="76"/>
    </location>
</feature>
<proteinExistence type="predicted"/>
<keyword evidence="2" id="KW-0808">Transferase</keyword>
<evidence type="ECO:0000313" key="3">
    <source>
        <dbReference type="Proteomes" id="UP000309130"/>
    </source>
</evidence>
<gene>
    <name evidence="2" type="ORF">CPT_MTx_087</name>
</gene>